<dbReference type="RefSeq" id="XP_007692169.1">
    <property type="nucleotide sequence ID" value="XM_007693979.1"/>
</dbReference>
<dbReference type="HOGENOM" id="CLU_041463_0_0_1"/>
<feature type="region of interest" description="Disordered" evidence="1">
    <location>
        <begin position="496"/>
        <end position="534"/>
    </location>
</feature>
<dbReference type="OrthoDB" id="2520703at2759"/>
<protein>
    <recommendedName>
        <fullName evidence="2">F-box domain-containing protein</fullName>
    </recommendedName>
</protein>
<evidence type="ECO:0000313" key="3">
    <source>
        <dbReference type="EMBL" id="EUC41307.1"/>
    </source>
</evidence>
<feature type="domain" description="F-box" evidence="2">
    <location>
        <begin position="42"/>
        <end position="84"/>
    </location>
</feature>
<dbReference type="SUPFAM" id="SSF81383">
    <property type="entry name" value="F-box domain"/>
    <property type="match status" value="1"/>
</dbReference>
<dbReference type="KEGG" id="bor:COCMIDRAFT_106497"/>
<accession>W6YPM8</accession>
<evidence type="ECO:0000256" key="1">
    <source>
        <dbReference type="SAM" id="MobiDB-lite"/>
    </source>
</evidence>
<keyword evidence="4" id="KW-1185">Reference proteome</keyword>
<dbReference type="Proteomes" id="UP000054032">
    <property type="component" value="Unassembled WGS sequence"/>
</dbReference>
<dbReference type="InterPro" id="IPR001810">
    <property type="entry name" value="F-box_dom"/>
</dbReference>
<dbReference type="InterPro" id="IPR036047">
    <property type="entry name" value="F-box-like_dom_sf"/>
</dbReference>
<dbReference type="Pfam" id="PF12937">
    <property type="entry name" value="F-box-like"/>
    <property type="match status" value="1"/>
</dbReference>
<dbReference type="AlphaFoldDB" id="W6YPM8"/>
<dbReference type="EMBL" id="KI964109">
    <property type="protein sequence ID" value="EUC41307.1"/>
    <property type="molecule type" value="Genomic_DNA"/>
</dbReference>
<feature type="compositionally biased region" description="Acidic residues" evidence="1">
    <location>
        <begin position="496"/>
        <end position="511"/>
    </location>
</feature>
<dbReference type="GeneID" id="19118874"/>
<gene>
    <name evidence="3" type="ORF">COCMIDRAFT_106497</name>
</gene>
<reference evidence="3 4" key="1">
    <citation type="journal article" date="2013" name="PLoS Genet.">
        <title>Comparative genome structure, secondary metabolite, and effector coding capacity across Cochliobolus pathogens.</title>
        <authorList>
            <person name="Condon B.J."/>
            <person name="Leng Y."/>
            <person name="Wu D."/>
            <person name="Bushley K.E."/>
            <person name="Ohm R.A."/>
            <person name="Otillar R."/>
            <person name="Martin J."/>
            <person name="Schackwitz W."/>
            <person name="Grimwood J."/>
            <person name="MohdZainudin N."/>
            <person name="Xue C."/>
            <person name="Wang R."/>
            <person name="Manning V.A."/>
            <person name="Dhillon B."/>
            <person name="Tu Z.J."/>
            <person name="Steffenson B.J."/>
            <person name="Salamov A."/>
            <person name="Sun H."/>
            <person name="Lowry S."/>
            <person name="LaButti K."/>
            <person name="Han J."/>
            <person name="Copeland A."/>
            <person name="Lindquist E."/>
            <person name="Barry K."/>
            <person name="Schmutz J."/>
            <person name="Baker S.E."/>
            <person name="Ciuffetti L.M."/>
            <person name="Grigoriev I.V."/>
            <person name="Zhong S."/>
            <person name="Turgeon B.G."/>
        </authorList>
    </citation>
    <scope>NUCLEOTIDE SEQUENCE [LARGE SCALE GENOMIC DNA]</scope>
    <source>
        <strain evidence="3 4">ATCC 44560</strain>
    </source>
</reference>
<sequence length="534" mass="61699">MLTLNERDFPLLPSEEQRRRLLLAHKAAAASPSRKQNSRATINDLPDELILAILGYLSDEENSKKKILNALSLACASRRFYRIAIAEAYALFDPHDCNAYPFLRTVILNPQLAALVKHVKRLIQFDHSNPVYEPTAQDKRVIKKAVQALEIRHWRRWVDTCNNDPRSYEVMTAMILLFLPNIQTIRYTGYDRSESLQDAPDWSFMMNEALGCENGKIHCFENLREVRIHARDVQLFTIAPLFRLPSLRMLELIGVLEFHRSRRGENNAKTLRKMVDPGRNNIETLSLNDCFYTKSCLDFLVSTSRRLKEFQYAMAVDMVPWFNGSPVPILRKLAKILRPHQTSLETLTIYCETEIERRKPGLLHNHSGLREFTLLKELRCPLGTLVAEYGKEFAKGLPPSLEKFQTRIRSDPDDRKYLRSLKHLLTGRATYTPKLREVQVILLSSDQKYLDECLWKHLAELAREAGINFEYDLLEDEFYGGYTDYGSMSSFFDEKDVDIDESDDESDDNSEDEGHSSDEFEDYEEYGGIDGYGG</sequence>
<organism evidence="3 4">
    <name type="scientific">Bipolaris oryzae ATCC 44560</name>
    <dbReference type="NCBI Taxonomy" id="930090"/>
    <lineage>
        <taxon>Eukaryota</taxon>
        <taxon>Fungi</taxon>
        <taxon>Dikarya</taxon>
        <taxon>Ascomycota</taxon>
        <taxon>Pezizomycotina</taxon>
        <taxon>Dothideomycetes</taxon>
        <taxon>Pleosporomycetidae</taxon>
        <taxon>Pleosporales</taxon>
        <taxon>Pleosporineae</taxon>
        <taxon>Pleosporaceae</taxon>
        <taxon>Bipolaris</taxon>
    </lineage>
</organism>
<proteinExistence type="predicted"/>
<evidence type="ECO:0000259" key="2">
    <source>
        <dbReference type="Pfam" id="PF12937"/>
    </source>
</evidence>
<evidence type="ECO:0000313" key="4">
    <source>
        <dbReference type="Proteomes" id="UP000054032"/>
    </source>
</evidence>
<name>W6YPM8_COCMI</name>